<dbReference type="Proteomes" id="UP000293142">
    <property type="component" value="Unassembled WGS sequence"/>
</dbReference>
<evidence type="ECO:0000259" key="1">
    <source>
        <dbReference type="Pfam" id="PF12867"/>
    </source>
</evidence>
<comment type="caution">
    <text evidence="2">The sequence shown here is derived from an EMBL/GenBank/DDBJ whole genome shotgun (WGS) entry which is preliminary data.</text>
</comment>
<dbReference type="RefSeq" id="WP_131011995.1">
    <property type="nucleotide sequence ID" value="NZ_SIRE01000003.1"/>
</dbReference>
<evidence type="ECO:0000313" key="3">
    <source>
        <dbReference type="Proteomes" id="UP000293142"/>
    </source>
</evidence>
<dbReference type="InterPro" id="IPR024775">
    <property type="entry name" value="DinB-like"/>
</dbReference>
<dbReference type="SUPFAM" id="SSF109854">
    <property type="entry name" value="DinB/YfiT-like putative metalloenzymes"/>
    <property type="match status" value="1"/>
</dbReference>
<feature type="domain" description="DinB-like" evidence="1">
    <location>
        <begin position="18"/>
        <end position="158"/>
    </location>
</feature>
<dbReference type="EMBL" id="SIRE01000003">
    <property type="protein sequence ID" value="TBL81284.1"/>
    <property type="molecule type" value="Genomic_DNA"/>
</dbReference>
<dbReference type="OrthoDB" id="68731at2"/>
<name>A0A4Q9DW45_9BACL</name>
<evidence type="ECO:0000313" key="2">
    <source>
        <dbReference type="EMBL" id="TBL81284.1"/>
    </source>
</evidence>
<accession>A0A4Q9DW45</accession>
<dbReference type="InterPro" id="IPR034660">
    <property type="entry name" value="DinB/YfiT-like"/>
</dbReference>
<dbReference type="Pfam" id="PF12867">
    <property type="entry name" value="DinB_2"/>
    <property type="match status" value="1"/>
</dbReference>
<reference evidence="2 3" key="1">
    <citation type="submission" date="2019-02" db="EMBL/GenBank/DDBJ databases">
        <title>Paenibacillus sp. nov., isolated from surface-sterilized tissue of Thalictrum simplex L.</title>
        <authorList>
            <person name="Tuo L."/>
        </authorList>
    </citation>
    <scope>NUCLEOTIDE SEQUENCE [LARGE SCALE GENOMIC DNA]</scope>
    <source>
        <strain evidence="2 3">N2SHLJ1</strain>
    </source>
</reference>
<organism evidence="2 3">
    <name type="scientific">Paenibacillus thalictri</name>
    <dbReference type="NCBI Taxonomy" id="2527873"/>
    <lineage>
        <taxon>Bacteria</taxon>
        <taxon>Bacillati</taxon>
        <taxon>Bacillota</taxon>
        <taxon>Bacilli</taxon>
        <taxon>Bacillales</taxon>
        <taxon>Paenibacillaceae</taxon>
        <taxon>Paenibacillus</taxon>
    </lineage>
</organism>
<dbReference type="Gene3D" id="1.20.120.450">
    <property type="entry name" value="dinb family like domain"/>
    <property type="match status" value="2"/>
</dbReference>
<sequence length="177" mass="20112">MSFLIRETLHTVNTELNRIEICLNRLSEEQVWAKSRPDMNSVGSLCVHLAGNEYQNMVSGIGGRPFVRKRTEEFTANRSHSKAELLALLKSVRHETELILTSLSEADLTKEVTIHYGSEDWNAMKNRGTGDAKPYYTRQVGALLLQLCNHYGYHTGQIVILTKLLQAGEEHVTEYKH</sequence>
<proteinExistence type="predicted"/>
<keyword evidence="3" id="KW-1185">Reference proteome</keyword>
<gene>
    <name evidence="2" type="ORF">EYB31_04135</name>
</gene>
<protein>
    <submittedName>
        <fullName evidence="2">DUF1572 domain-containing protein</fullName>
    </submittedName>
</protein>
<dbReference type="AlphaFoldDB" id="A0A4Q9DW45"/>